<comment type="caution">
    <text evidence="3">The sequence shown here is derived from an EMBL/GenBank/DDBJ whole genome shotgun (WGS) entry which is preliminary data.</text>
</comment>
<evidence type="ECO:0000256" key="1">
    <source>
        <dbReference type="SAM" id="MobiDB-lite"/>
    </source>
</evidence>
<feature type="compositionally biased region" description="Low complexity" evidence="1">
    <location>
        <begin position="73"/>
        <end position="87"/>
    </location>
</feature>
<evidence type="ECO:0000313" key="3">
    <source>
        <dbReference type="EMBL" id="GFS39169.1"/>
    </source>
</evidence>
<keyword evidence="3" id="KW-0808">Transferase</keyword>
<keyword evidence="3" id="KW-0418">Kinase</keyword>
<dbReference type="OrthoDB" id="1747567at2759"/>
<keyword evidence="4" id="KW-1185">Reference proteome</keyword>
<reference evidence="4" key="1">
    <citation type="submission" date="2019-07" db="EMBL/GenBank/DDBJ databases">
        <title>De Novo Assembly of kiwifruit Actinidia rufa.</title>
        <authorList>
            <person name="Sugita-Konishi S."/>
            <person name="Sato K."/>
            <person name="Mori E."/>
            <person name="Abe Y."/>
            <person name="Kisaki G."/>
            <person name="Hamano K."/>
            <person name="Suezawa K."/>
            <person name="Otani M."/>
            <person name="Fukuda T."/>
            <person name="Manabe T."/>
            <person name="Gomi K."/>
            <person name="Tabuchi M."/>
            <person name="Akimitsu K."/>
            <person name="Kataoka I."/>
        </authorList>
    </citation>
    <scope>NUCLEOTIDE SEQUENCE [LARGE SCALE GENOMIC DNA]</scope>
    <source>
        <strain evidence="4">cv. Fuchu</strain>
    </source>
</reference>
<feature type="signal peptide" evidence="2">
    <location>
        <begin position="1"/>
        <end position="24"/>
    </location>
</feature>
<dbReference type="AlphaFoldDB" id="A0A7J0DQJ4"/>
<name>A0A7J0DQJ4_9ERIC</name>
<gene>
    <name evidence="3" type="ORF">Acr_00g0061450</name>
</gene>
<feature type="chain" id="PRO_5029453536" evidence="2">
    <location>
        <begin position="25"/>
        <end position="244"/>
    </location>
</feature>
<dbReference type="GO" id="GO:0016301">
    <property type="term" value="F:kinase activity"/>
    <property type="evidence" value="ECO:0007669"/>
    <property type="project" value="UniProtKB-KW"/>
</dbReference>
<accession>A0A7J0DQJ4</accession>
<keyword evidence="3" id="KW-0675">Receptor</keyword>
<dbReference type="PANTHER" id="PTHR11439">
    <property type="entry name" value="GAG-POL-RELATED RETROTRANSPOSON"/>
    <property type="match status" value="1"/>
</dbReference>
<organism evidence="3 4">
    <name type="scientific">Actinidia rufa</name>
    <dbReference type="NCBI Taxonomy" id="165716"/>
    <lineage>
        <taxon>Eukaryota</taxon>
        <taxon>Viridiplantae</taxon>
        <taxon>Streptophyta</taxon>
        <taxon>Embryophyta</taxon>
        <taxon>Tracheophyta</taxon>
        <taxon>Spermatophyta</taxon>
        <taxon>Magnoliopsida</taxon>
        <taxon>eudicotyledons</taxon>
        <taxon>Gunneridae</taxon>
        <taxon>Pentapetalae</taxon>
        <taxon>asterids</taxon>
        <taxon>Ericales</taxon>
        <taxon>Actinidiaceae</taxon>
        <taxon>Actinidia</taxon>
    </lineage>
</organism>
<evidence type="ECO:0000313" key="4">
    <source>
        <dbReference type="Proteomes" id="UP000585474"/>
    </source>
</evidence>
<evidence type="ECO:0000256" key="2">
    <source>
        <dbReference type="SAM" id="SignalP"/>
    </source>
</evidence>
<proteinExistence type="predicted"/>
<protein>
    <submittedName>
        <fullName evidence="3">Cysteine-rich RECEPTOR-like kinase</fullName>
    </submittedName>
</protein>
<dbReference type="PANTHER" id="PTHR11439:SF463">
    <property type="entry name" value="REVERSE TRANSCRIPTASE TY1_COPIA-TYPE DOMAIN-CONTAINING PROTEIN"/>
    <property type="match status" value="1"/>
</dbReference>
<sequence>MGVPKHFWHMIVLIATYIINRTLSRVLQGKAQLHILQPANIPRCPMGIDSPPSLSSASEMIMEEDSPSPRPLPILESPSISPSDSLPSIVTSTSHRSTLIVCTLQLPSQHLLQLQDMGMLGCRHPSTLMVPNLKISAEIEELLPDPSIYQQLVGRLVYLTNIRLDLTFVVSAVSQFMHSPRTYHLDAMYHILWYLKTCHSLRLFYKFGVQSGLSCFINTDYAESKSDRRSTSGFYTFRGSHLIS</sequence>
<dbReference type="Proteomes" id="UP000585474">
    <property type="component" value="Unassembled WGS sequence"/>
</dbReference>
<dbReference type="EMBL" id="BJWL01000324">
    <property type="protein sequence ID" value="GFS39169.1"/>
    <property type="molecule type" value="Genomic_DNA"/>
</dbReference>
<feature type="region of interest" description="Disordered" evidence="1">
    <location>
        <begin position="59"/>
        <end position="87"/>
    </location>
</feature>
<keyword evidence="2" id="KW-0732">Signal</keyword>